<evidence type="ECO:0000313" key="1">
    <source>
        <dbReference type="EMBL" id="GFY21641.1"/>
    </source>
</evidence>
<dbReference type="EMBL" id="BMAU01021358">
    <property type="protein sequence ID" value="GFY21641.1"/>
    <property type="molecule type" value="Genomic_DNA"/>
</dbReference>
<dbReference type="AlphaFoldDB" id="A0A8X6SYH3"/>
<sequence length="101" mass="11640">MLDTFPQDGSEFIHKSKLKELSSLPPYALSTSKKMMYWERIAAHCFEERAIKLQADKATLIQKFPLQIDLPGKDGKQMVQKVCAWVLNCIKFIKINLAVKR</sequence>
<reference evidence="1" key="1">
    <citation type="submission" date="2020-08" db="EMBL/GenBank/DDBJ databases">
        <title>Multicomponent nature underlies the extraordinary mechanical properties of spider dragline silk.</title>
        <authorList>
            <person name="Kono N."/>
            <person name="Nakamura H."/>
            <person name="Mori M."/>
            <person name="Yoshida Y."/>
            <person name="Ohtoshi R."/>
            <person name="Malay A.D."/>
            <person name="Moran D.A.P."/>
            <person name="Tomita M."/>
            <person name="Numata K."/>
            <person name="Arakawa K."/>
        </authorList>
    </citation>
    <scope>NUCLEOTIDE SEQUENCE</scope>
</reference>
<organism evidence="1 2">
    <name type="scientific">Trichonephila clavipes</name>
    <name type="common">Golden silk orbweaver</name>
    <name type="synonym">Nephila clavipes</name>
    <dbReference type="NCBI Taxonomy" id="2585209"/>
    <lineage>
        <taxon>Eukaryota</taxon>
        <taxon>Metazoa</taxon>
        <taxon>Ecdysozoa</taxon>
        <taxon>Arthropoda</taxon>
        <taxon>Chelicerata</taxon>
        <taxon>Arachnida</taxon>
        <taxon>Araneae</taxon>
        <taxon>Araneomorphae</taxon>
        <taxon>Entelegynae</taxon>
        <taxon>Araneoidea</taxon>
        <taxon>Nephilidae</taxon>
        <taxon>Trichonephila</taxon>
    </lineage>
</organism>
<comment type="caution">
    <text evidence="1">The sequence shown here is derived from an EMBL/GenBank/DDBJ whole genome shotgun (WGS) entry which is preliminary data.</text>
</comment>
<evidence type="ECO:0000313" key="2">
    <source>
        <dbReference type="Proteomes" id="UP000887159"/>
    </source>
</evidence>
<protein>
    <submittedName>
        <fullName evidence="1">Uncharacterized protein</fullName>
    </submittedName>
</protein>
<proteinExistence type="predicted"/>
<gene>
    <name evidence="1" type="ORF">TNCV_1167861</name>
</gene>
<accession>A0A8X6SYH3</accession>
<keyword evidence="2" id="KW-1185">Reference proteome</keyword>
<name>A0A8X6SYH3_TRICX</name>
<dbReference type="Proteomes" id="UP000887159">
    <property type="component" value="Unassembled WGS sequence"/>
</dbReference>